<feature type="compositionally biased region" description="Polar residues" evidence="1">
    <location>
        <begin position="878"/>
        <end position="890"/>
    </location>
</feature>
<reference evidence="3" key="1">
    <citation type="submission" date="2024-06" db="EMBL/GenBank/DDBJ databases">
        <authorList>
            <person name="Liu X."/>
            <person name="Lenzi L."/>
            <person name="Haldenby T S."/>
            <person name="Uol C."/>
        </authorList>
    </citation>
    <scope>NUCLEOTIDE SEQUENCE</scope>
</reference>
<feature type="compositionally biased region" description="Polar residues" evidence="1">
    <location>
        <begin position="1513"/>
        <end position="1524"/>
    </location>
</feature>
<comment type="caution">
    <text evidence="3">The sequence shown here is derived from an EMBL/GenBank/DDBJ whole genome shotgun (WGS) entry which is preliminary data.</text>
</comment>
<feature type="compositionally biased region" description="Polar residues" evidence="1">
    <location>
        <begin position="1938"/>
        <end position="1951"/>
    </location>
</feature>
<feature type="compositionally biased region" description="Polar residues" evidence="1">
    <location>
        <begin position="1577"/>
        <end position="1594"/>
    </location>
</feature>
<feature type="region of interest" description="Disordered" evidence="1">
    <location>
        <begin position="2283"/>
        <end position="2351"/>
    </location>
</feature>
<feature type="compositionally biased region" description="Polar residues" evidence="1">
    <location>
        <begin position="948"/>
        <end position="958"/>
    </location>
</feature>
<dbReference type="Proteomes" id="UP001497525">
    <property type="component" value="Unassembled WGS sequence"/>
</dbReference>
<feature type="compositionally biased region" description="Polar residues" evidence="1">
    <location>
        <begin position="326"/>
        <end position="349"/>
    </location>
</feature>
<evidence type="ECO:0000259" key="2">
    <source>
        <dbReference type="Pfam" id="PF25572"/>
    </source>
</evidence>
<feature type="compositionally biased region" description="Polar residues" evidence="1">
    <location>
        <begin position="2569"/>
        <end position="2578"/>
    </location>
</feature>
<feature type="region of interest" description="Disordered" evidence="1">
    <location>
        <begin position="2405"/>
        <end position="2432"/>
    </location>
</feature>
<evidence type="ECO:0000313" key="3">
    <source>
        <dbReference type="EMBL" id="CAL5140928.1"/>
    </source>
</evidence>
<dbReference type="EMBL" id="CAXLJL010000811">
    <property type="protein sequence ID" value="CAL5140928.1"/>
    <property type="molecule type" value="Genomic_DNA"/>
</dbReference>
<feature type="compositionally biased region" description="Low complexity" evidence="1">
    <location>
        <begin position="1952"/>
        <end position="1972"/>
    </location>
</feature>
<feature type="compositionally biased region" description="Low complexity" evidence="1">
    <location>
        <begin position="868"/>
        <end position="877"/>
    </location>
</feature>
<feature type="region of interest" description="Disordered" evidence="1">
    <location>
        <begin position="1430"/>
        <end position="1456"/>
    </location>
</feature>
<organism evidence="3 4">
    <name type="scientific">Calicophoron daubneyi</name>
    <name type="common">Rumen fluke</name>
    <name type="synonym">Paramphistomum daubneyi</name>
    <dbReference type="NCBI Taxonomy" id="300641"/>
    <lineage>
        <taxon>Eukaryota</taxon>
        <taxon>Metazoa</taxon>
        <taxon>Spiralia</taxon>
        <taxon>Lophotrochozoa</taxon>
        <taxon>Platyhelminthes</taxon>
        <taxon>Trematoda</taxon>
        <taxon>Digenea</taxon>
        <taxon>Plagiorchiida</taxon>
        <taxon>Pronocephalata</taxon>
        <taxon>Paramphistomoidea</taxon>
        <taxon>Paramphistomidae</taxon>
        <taxon>Calicophoron</taxon>
    </lineage>
</organism>
<feature type="compositionally biased region" description="Polar residues" evidence="1">
    <location>
        <begin position="2341"/>
        <end position="2351"/>
    </location>
</feature>
<feature type="compositionally biased region" description="Polar residues" evidence="1">
    <location>
        <begin position="2289"/>
        <end position="2302"/>
    </location>
</feature>
<feature type="compositionally biased region" description="Polar residues" evidence="1">
    <location>
        <begin position="2552"/>
        <end position="2562"/>
    </location>
</feature>
<feature type="compositionally biased region" description="Basic residues" evidence="1">
    <location>
        <begin position="2407"/>
        <end position="2417"/>
    </location>
</feature>
<proteinExistence type="predicted"/>
<feature type="compositionally biased region" description="Polar residues" evidence="1">
    <location>
        <begin position="2317"/>
        <end position="2332"/>
    </location>
</feature>
<feature type="domain" description="ZSWIM8 TPR repeats" evidence="2">
    <location>
        <begin position="485"/>
        <end position="728"/>
    </location>
</feature>
<dbReference type="PANTHER" id="PTHR22619:SF1">
    <property type="entry name" value="ZINC FINGER SWIM DOMAIN-CONTAINING PROTEIN 8"/>
    <property type="match status" value="1"/>
</dbReference>
<dbReference type="PANTHER" id="PTHR22619">
    <property type="entry name" value="ZINC FINGER SWIM DOMAIN CONTAINING PROTEIN 4, 5, 6"/>
    <property type="match status" value="1"/>
</dbReference>
<dbReference type="InterPro" id="IPR057945">
    <property type="entry name" value="TPR_ZSWIM8"/>
</dbReference>
<protein>
    <recommendedName>
        <fullName evidence="2">ZSWIM8 TPR repeats domain-containing protein</fullName>
    </recommendedName>
</protein>
<accession>A0AAV2TW73</accession>
<feature type="compositionally biased region" description="Polar residues" evidence="1">
    <location>
        <begin position="898"/>
        <end position="908"/>
    </location>
</feature>
<evidence type="ECO:0000256" key="1">
    <source>
        <dbReference type="SAM" id="MobiDB-lite"/>
    </source>
</evidence>
<feature type="compositionally biased region" description="Polar residues" evidence="1">
    <location>
        <begin position="1328"/>
        <end position="1347"/>
    </location>
</feature>
<feature type="region of interest" description="Disordered" evidence="1">
    <location>
        <begin position="1317"/>
        <end position="1371"/>
    </location>
</feature>
<feature type="region of interest" description="Disordered" evidence="1">
    <location>
        <begin position="1933"/>
        <end position="1972"/>
    </location>
</feature>
<feature type="region of interest" description="Disordered" evidence="1">
    <location>
        <begin position="868"/>
        <end position="965"/>
    </location>
</feature>
<name>A0AAV2TW73_CALDB</name>
<gene>
    <name evidence="3" type="ORF">CDAUBV1_LOCUS16223</name>
</gene>
<sequence length="2869" mass="312190">MRSLSSNSTAHTPTEADSDLEFSVYSLSSELDLDFAFRGVAKSSVPEDRELKHSEVRKPESLLVLTAKEIASHFPFEAVESSNLTIPEELQRLIAFHSFPTDEDDIWLYSCLSSGGSYEFDQGEALWADKAVRECVQIGFHLSATVLTSLHIAPASSSHPNTDQADPFADTTPVTNAVGPYRMNFSATDTYRPINGRSPSADGVVNSNDSAANRTGFNIEPGYPAHRVSLTFDRGRITSCSCTCTFDLEERCVNLTSPRTTAEDGTNQHNFPEVVQFSGSSVATSTTGSGAFPYQPMLSTEHAADNSWSVNASSNIRPSFLHMAPSRSNNTRSGQIRSRGSATVRSFGTQRISPGVSEIRWNSLQQAQSEQSNSRPYHDLAGLAGGAPPPGTWCSHVVATCLMRIRQPDKVLLRAPISESLSKLSKEDLQKFAQNLICHVGPRKILPAAQRILDQLLASTDNPIKSSCGAPDPTAGGAMGDAAAWCFDGAVLEEKLRVTLHRFWASKPSVLYSDIGSLNSSFPADVENFHCVLHSLRGNDPRGVWDLLSIIGDMMRRQDNNGVLLLEIVTRCILDMKELMVWWYLVQFDPCVLPKGIPICQKQTQYSAFWLCEEIVQLWRLVCLNPQLRPQSSHVVCRFPSGSSVLSSCSNHTTSAFPSSGCWLLQQLNRRLCAFHVFALEQAGFSVAKNMSDGSVCPSSIQKGDVPLSDGDHHLFVGFKPALAACTLTWPSELPPTHTLSSAEFRACMPTFVGARVLPSGSSEVPSDIPGVSSYINYMRTTKPLNGIQFELEEVNIDVQNSTAYLFNNLPKPQDEVDLAFSRFQALDAHGYSNQALLWARYLACRLLYLSTDFVRDCEYVAFSISSSSSAQSGPKSNTKATAESSSNLQKAPLEPTSEVTETTTQGPTRHGRKTTSETGTLNANPVNVTSSASDQPGLARVRKAVSSRISNAQSGVDSNVDKTTKLDPSDKKMALDWAVKVSTLLDRIRCLMECLTRSYNHSIPNRANVSSASRITNSGRTLLTFRGPDPSSLDIHLDDTASPVAQQNAVNNLPAIKDEWTCIDIELAFRLGFYGLTLPRPPTLSPTVEVRLFDQEIALLSHILVPYNLAVYVFHLLVGIHPTSDLLANLTNPNYPHHRQPVQGDTNTPATSSSPVIPPIVESDSDSITTCPVLATGAVLAGTGLPLVVSNYHRQEKPQHQPSKSSASYLQTIDISDLRDSVISDADLGFAAVLSVLGARSRVPEQTYQYFVEGQWAQQNALVVYLFRHYRDDLAKLDRMLLQLFDRHYNPYFKAPPLWACLTLSPRELMRYGLPETPPKLAAPPVNGSSSLPTRSNEILTSAQPSNPLPASVDPVTMPQPKDSSSITGQEPTMYDVEQSLDCLSITDTSQQLSTDIVENPNGGSADFGEDACSTQAPTSAPAVIAAHDDDSEDNSNKADKIGCPPSCSSANRRTRRNNSAFRVYDATSASEDTDTVSDSKLWAETFRCATLRDPRKRERHSVGMAAVDTSAPETTSSDNSPATTRRLFILCRKNVPTLATGSVDEDGDLNDLDRPRPSSAATQPGNPDLPLPVATPTSNSVRVDSSTTSGRASCSRVIINSTVAPAPNSSYSSFSSLSEDDDHVPVRTNFPERQNPLDYDNSSPVGPMEGATLLNPVSTTSDGLSTAKVTSIHTGTHADDSDSPDPYGRGCKDLFSVGQPDSEEEHMKWPLQFKRPPPQPLSDSIAFHTFHLAKLIRKLAGGPSASGSVFVAVPEANGTVHRNLQLAAFQIGLYGLGLYNGLIPSWQSRTYSRNGGWISQQVFEIGIPAACILYHSWQQHLTAAEVAGIAFQLSRENNRVLVDIAAELCLASLSMCTTLKPHEIYRAISQCEEHSSLTLERGLLRIENSDIQSNYGILPEIYFFLARSWFTLYQSAVEDYKKAAKAMQEQQQQQQTLMASSSDIQSELRSSPSKSSPNEAAQTPSSSPSVFSVTNAMRSFNSSAASYDENLARRNEGDVIPGWSNYQSAIQPPAFPPLGMLHAPPLTPSSEQTTQPFVYQSPSLPREPNYTVLPPPTSVYPSMFYFAQSTATFQQPQLYCQYSPQQQQQQASALLTQSAPPVSFSFAPPPQLNQSYIDSQNQLQQCIQNSSFQANPSVSVSVSPGLSSATQPQPIYIPSSNMLSTNPQLNSTMSQIPGGPFGPRIQSPDSSQLAQQTAQAVIPTFNMLYQFSGRTEQSVLANAQSTARNASSVPMCSSAILTPTPSTLLSPSRLLSAVGPPQLALAQRFASMSNASSSVVVHPASSDRASSTSETDSSRPADSVVEGLIDETANGGPNQPAASSRSSVTDSCGDPCNALKTTQTSTPAQPTLQSMEAKAHLYLRKAYLCATSAIKKIFMSQTVSSGSMGNQSGVSITSVPMGRAGRGRHHHHHHFSTPTQPRRPSCFGDQVNSNAASAPLDITDQSSSVFTSGFVANGSNNYFPADVGRPKCNFPVGVDTPLAKGWDANILWTLDVASRLGPSTVHEYCSLILQCVQCPLLMKQITTKVIEYFKSLSPVQPVPNPAPLNQLGSQSANPTEQLRLPSCNESQTNPNNISTNPVNGAFFACMPPKPIEQPPQFYPPNFAYTVLSNWPVLPNAMSASGAWPVQQPPSNPGGALMTFPSSAYQNLYSLSSSWNQYYSTVSTIPTPQNQDQLNEAISRYQQLSLRHDQAQSGPFIPDSGKPNLITNPELSTLSYRPSLAVVNPWRTTAPTPSRTIYQPAVNNELSCCTPSSSATISANKQCPQQYEFDPRELIERFVNRTHALFHKFIEQRLQYIGQSQAEWDEFVDLILKAYNVHLGMPATDCGLHWNNLLTRIRRHHKCSAALWQRILAGIQTADLKRSA</sequence>
<feature type="region of interest" description="Disordered" evidence="1">
    <location>
        <begin position="1672"/>
        <end position="1701"/>
    </location>
</feature>
<dbReference type="Pfam" id="PF25572">
    <property type="entry name" value="TPR_ZSWIM8"/>
    <property type="match status" value="1"/>
</dbReference>
<feature type="compositionally biased region" description="Polar residues" evidence="1">
    <location>
        <begin position="917"/>
        <end position="935"/>
    </location>
</feature>
<feature type="region of interest" description="Disordered" evidence="1">
    <location>
        <begin position="2546"/>
        <end position="2578"/>
    </location>
</feature>
<dbReference type="GO" id="GO:0031462">
    <property type="term" value="C:Cul2-RING ubiquitin ligase complex"/>
    <property type="evidence" value="ECO:0007669"/>
    <property type="project" value="TreeGrafter"/>
</dbReference>
<feature type="region of interest" description="Disordered" evidence="1">
    <location>
        <begin position="1541"/>
        <end position="1594"/>
    </location>
</feature>
<evidence type="ECO:0000313" key="4">
    <source>
        <dbReference type="Proteomes" id="UP001497525"/>
    </source>
</evidence>
<feature type="region of interest" description="Disordered" evidence="1">
    <location>
        <begin position="320"/>
        <end position="349"/>
    </location>
</feature>
<feature type="region of interest" description="Disordered" evidence="1">
    <location>
        <begin position="1497"/>
        <end position="1524"/>
    </location>
</feature>